<keyword evidence="1" id="KW-0732">Signal</keyword>
<keyword evidence="4" id="KW-1185">Reference proteome</keyword>
<dbReference type="InterPro" id="IPR036514">
    <property type="entry name" value="SGNH_hydro_sf"/>
</dbReference>
<dbReference type="InterPro" id="IPR013830">
    <property type="entry name" value="SGNH_hydro"/>
</dbReference>
<dbReference type="EMBL" id="JBHSAY010000010">
    <property type="protein sequence ID" value="MFC4133412.1"/>
    <property type="molecule type" value="Genomic_DNA"/>
</dbReference>
<dbReference type="InterPro" id="IPR037460">
    <property type="entry name" value="SEST-like"/>
</dbReference>
<dbReference type="PROSITE" id="PS51318">
    <property type="entry name" value="TAT"/>
    <property type="match status" value="1"/>
</dbReference>
<dbReference type="EC" id="3.1.-.-" evidence="3"/>
<accession>A0ABV8LQU4</accession>
<dbReference type="Pfam" id="PF13472">
    <property type="entry name" value="Lipase_GDSL_2"/>
    <property type="match status" value="1"/>
</dbReference>
<dbReference type="RefSeq" id="WP_253760792.1">
    <property type="nucleotide sequence ID" value="NZ_JAMZDZ010000001.1"/>
</dbReference>
<evidence type="ECO:0000256" key="1">
    <source>
        <dbReference type="SAM" id="SignalP"/>
    </source>
</evidence>
<dbReference type="PANTHER" id="PTHR37981">
    <property type="entry name" value="LIPASE 2"/>
    <property type="match status" value="1"/>
</dbReference>
<feature type="chain" id="PRO_5045966670" evidence="1">
    <location>
        <begin position="35"/>
        <end position="293"/>
    </location>
</feature>
<dbReference type="Proteomes" id="UP001595816">
    <property type="component" value="Unassembled WGS sequence"/>
</dbReference>
<keyword evidence="3" id="KW-0378">Hydrolase</keyword>
<dbReference type="GO" id="GO:0016787">
    <property type="term" value="F:hydrolase activity"/>
    <property type="evidence" value="ECO:0007669"/>
    <property type="project" value="UniProtKB-KW"/>
</dbReference>
<sequence>MSLPRKSLLAFASFASTVAALIALPFLATPAAAAAPTGKYVALGDSFTSGPLIPTQVDLNCVRSDRNYPHLVRTALGSSAFTDVSCGGATTGDILNPGEGQLGITVPAQIAAVTGDTALVTVGIGGNDIGFSGIIEDCVSASYGKPFGSPCKDKYTANGTDQLLARITATASKIATVLQAVHQAAPNARVVVVGYPVIVPDSGYGCFPAVPIAFGDVPYLRSTEKSLNSMLRTTAAANGASYVDTYTPTIGHDVCKSGGTRWVEGLIPTVAAAPFHPNLSGEQAMAAAVKAAL</sequence>
<dbReference type="CDD" id="cd01823">
    <property type="entry name" value="SEST_like"/>
    <property type="match status" value="1"/>
</dbReference>
<evidence type="ECO:0000313" key="3">
    <source>
        <dbReference type="EMBL" id="MFC4133412.1"/>
    </source>
</evidence>
<gene>
    <name evidence="3" type="ORF">ACFOZ4_22605</name>
</gene>
<comment type="caution">
    <text evidence="3">The sequence shown here is derived from an EMBL/GenBank/DDBJ whole genome shotgun (WGS) entry which is preliminary data.</text>
</comment>
<dbReference type="InterPro" id="IPR006311">
    <property type="entry name" value="TAT_signal"/>
</dbReference>
<protein>
    <submittedName>
        <fullName evidence="3">SGNH/GDSL hydrolase family protein</fullName>
        <ecNumber evidence="3">3.1.-.-</ecNumber>
    </submittedName>
</protein>
<dbReference type="Gene3D" id="3.40.50.1110">
    <property type="entry name" value="SGNH hydrolase"/>
    <property type="match status" value="1"/>
</dbReference>
<evidence type="ECO:0000259" key="2">
    <source>
        <dbReference type="Pfam" id="PF13472"/>
    </source>
</evidence>
<organism evidence="3 4">
    <name type="scientific">Hamadaea flava</name>
    <dbReference type="NCBI Taxonomy" id="1742688"/>
    <lineage>
        <taxon>Bacteria</taxon>
        <taxon>Bacillati</taxon>
        <taxon>Actinomycetota</taxon>
        <taxon>Actinomycetes</taxon>
        <taxon>Micromonosporales</taxon>
        <taxon>Micromonosporaceae</taxon>
        <taxon>Hamadaea</taxon>
    </lineage>
</organism>
<dbReference type="PANTHER" id="PTHR37981:SF1">
    <property type="entry name" value="SGNH HYDROLASE-TYPE ESTERASE DOMAIN-CONTAINING PROTEIN"/>
    <property type="match status" value="1"/>
</dbReference>
<reference evidence="4" key="1">
    <citation type="journal article" date="2019" name="Int. J. Syst. Evol. Microbiol.">
        <title>The Global Catalogue of Microorganisms (GCM) 10K type strain sequencing project: providing services to taxonomists for standard genome sequencing and annotation.</title>
        <authorList>
            <consortium name="The Broad Institute Genomics Platform"/>
            <consortium name="The Broad Institute Genome Sequencing Center for Infectious Disease"/>
            <person name="Wu L."/>
            <person name="Ma J."/>
        </authorList>
    </citation>
    <scope>NUCLEOTIDE SEQUENCE [LARGE SCALE GENOMIC DNA]</scope>
    <source>
        <strain evidence="4">CGMCC 4.7289</strain>
    </source>
</reference>
<dbReference type="SUPFAM" id="SSF52266">
    <property type="entry name" value="SGNH hydrolase"/>
    <property type="match status" value="1"/>
</dbReference>
<evidence type="ECO:0000313" key="4">
    <source>
        <dbReference type="Proteomes" id="UP001595816"/>
    </source>
</evidence>
<feature type="domain" description="SGNH hydrolase-type esterase" evidence="2">
    <location>
        <begin position="42"/>
        <end position="284"/>
    </location>
</feature>
<feature type="signal peptide" evidence="1">
    <location>
        <begin position="1"/>
        <end position="34"/>
    </location>
</feature>
<proteinExistence type="predicted"/>
<name>A0ABV8LQU4_9ACTN</name>